<dbReference type="Gene3D" id="3.30.450.20">
    <property type="entry name" value="PAS domain"/>
    <property type="match status" value="2"/>
</dbReference>
<evidence type="ECO:0000256" key="8">
    <source>
        <dbReference type="ARBA" id="ARBA00022643"/>
    </source>
</evidence>
<dbReference type="Pfam" id="PF07536">
    <property type="entry name" value="HWE_HK"/>
    <property type="match status" value="1"/>
</dbReference>
<dbReference type="CDD" id="cd00130">
    <property type="entry name" value="PAS"/>
    <property type="match status" value="2"/>
</dbReference>
<keyword evidence="7" id="KW-0285">Flavoprotein</keyword>
<dbReference type="GO" id="GO:0000160">
    <property type="term" value="P:phosphorelay signal transduction system"/>
    <property type="evidence" value="ECO:0007669"/>
    <property type="project" value="InterPro"/>
</dbReference>
<sequence>MFRRQKRLGMHKKNLRSPTADRLEDLKRENAELRARLAALGAGESATPAEKDDARARLLRREEQQAIVAALGNHALVGAPLDELLDEAVSGVGKALGCDHTAILRLLPDKENFLLTAGSGWRTGLVGTHLVSARTGSKASFALSSGQPVVTSDMAHESRFEESNIFLEHGIKSGVTVLIGKKDNPWGALGVHACETERFVAEDIGFVQAVANILAVAIERQRAETRLQAQERRLRLALDSAHIGTWVRHRDEDLSYWDETTFEIFGVRERSDPLTHDEALAFVHPADRERVSREVTALIEEGRPLSIEFRITRPEGEIRWLASAAECHGSDQGTHAYGVIYDISAAKKAQAELADNAARYRLSLRAVAGVVYQRDMATGQVTASEGLERLVGESHGGTSFLPWWIERVHPDDRDRLRALGTELRRGERDSFEATYRVRHADGHWIDVWDRAYLVFDKEGRPSRLFGFASDVSELLEIQRRQTVLLAELDHRVKNMLANISAIATQSRSETHSIDSFIRSLRGRIQALADAHELLSRSGWDGALLRDLVEGALRAAGGRANARVQIDGPDVILTPRLTQSLALSLHELAANAARFGALSAPGGHLKISWERDDLRNGHLFSWDETAPEALQPPANEGFGSFVIRSMMETELREKVRLEFRPQGVLCTFRIPQMKEAPQHVLPAAARSGQNGKDGAEPALPKGSILIVEDSPLLASVMQEAVESAGWPVVGLAADVAEARRMVAEKNFAVALLDLNLQDEISTEVARDLRRKGVPYVIASAYRPQDLLEPDLADAPYLPKPIDQRALVEIVRLLMSSPLESFASV</sequence>
<dbReference type="InterPro" id="IPR000014">
    <property type="entry name" value="PAS"/>
</dbReference>
<organism evidence="22 23">
    <name type="scientific">Afifella marina DSM 2698</name>
    <dbReference type="NCBI Taxonomy" id="1120955"/>
    <lineage>
        <taxon>Bacteria</taxon>
        <taxon>Pseudomonadati</taxon>
        <taxon>Pseudomonadota</taxon>
        <taxon>Alphaproteobacteria</taxon>
        <taxon>Hyphomicrobiales</taxon>
        <taxon>Afifellaceae</taxon>
        <taxon>Afifella</taxon>
    </lineage>
</organism>
<dbReference type="GO" id="GO:0004673">
    <property type="term" value="F:protein histidine kinase activity"/>
    <property type="evidence" value="ECO:0007669"/>
    <property type="project" value="UniProtKB-EC"/>
</dbReference>
<dbReference type="PANTHER" id="PTHR41523">
    <property type="entry name" value="TWO-COMPONENT SYSTEM SENSOR PROTEIN"/>
    <property type="match status" value="1"/>
</dbReference>
<keyword evidence="18" id="KW-0175">Coiled coil</keyword>
<dbReference type="SUPFAM" id="SSF55781">
    <property type="entry name" value="GAF domain-like"/>
    <property type="match status" value="1"/>
</dbReference>
<evidence type="ECO:0000313" key="22">
    <source>
        <dbReference type="EMBL" id="SCZ39471.1"/>
    </source>
</evidence>
<keyword evidence="4" id="KW-0600">Photoreceptor protein</keyword>
<keyword evidence="13" id="KW-0067">ATP-binding</keyword>
<evidence type="ECO:0000256" key="7">
    <source>
        <dbReference type="ARBA" id="ARBA00022630"/>
    </source>
</evidence>
<evidence type="ECO:0000256" key="2">
    <source>
        <dbReference type="ARBA" id="ARBA00012438"/>
    </source>
</evidence>
<dbReference type="GO" id="GO:0005524">
    <property type="term" value="F:ATP binding"/>
    <property type="evidence" value="ECO:0007669"/>
    <property type="project" value="UniProtKB-KW"/>
</dbReference>
<evidence type="ECO:0000256" key="12">
    <source>
        <dbReference type="ARBA" id="ARBA00022777"/>
    </source>
</evidence>
<evidence type="ECO:0000256" key="16">
    <source>
        <dbReference type="ARBA" id="ARBA00023170"/>
    </source>
</evidence>
<dbReference type="STRING" id="1120955.SAMN03080610_02455"/>
<evidence type="ECO:0000256" key="11">
    <source>
        <dbReference type="ARBA" id="ARBA00022741"/>
    </source>
</evidence>
<evidence type="ECO:0000256" key="9">
    <source>
        <dbReference type="ARBA" id="ARBA00022679"/>
    </source>
</evidence>
<evidence type="ECO:0000256" key="1">
    <source>
        <dbReference type="ARBA" id="ARBA00000085"/>
    </source>
</evidence>
<dbReference type="InterPro" id="IPR035965">
    <property type="entry name" value="PAS-like_dom_sf"/>
</dbReference>
<evidence type="ECO:0000256" key="4">
    <source>
        <dbReference type="ARBA" id="ARBA00022543"/>
    </source>
</evidence>
<evidence type="ECO:0000256" key="5">
    <source>
        <dbReference type="ARBA" id="ARBA00022553"/>
    </source>
</evidence>
<dbReference type="SMART" id="SM00086">
    <property type="entry name" value="PAC"/>
    <property type="match status" value="2"/>
</dbReference>
<dbReference type="OrthoDB" id="9760752at2"/>
<accession>A0A1G5NRU8</accession>
<dbReference type="PROSITE" id="PS50110">
    <property type="entry name" value="RESPONSE_REGULATORY"/>
    <property type="match status" value="1"/>
</dbReference>
<protein>
    <recommendedName>
        <fullName evidence="3">Blue-light-activated histidine kinase</fullName>
        <ecNumber evidence="2">2.7.13.3</ecNumber>
    </recommendedName>
</protein>
<dbReference type="PROSITE" id="PS50113">
    <property type="entry name" value="PAC"/>
    <property type="match status" value="1"/>
</dbReference>
<feature type="coiled-coil region" evidence="18">
    <location>
        <begin position="213"/>
        <end position="240"/>
    </location>
</feature>
<feature type="domain" description="Response regulatory" evidence="19">
    <location>
        <begin position="702"/>
        <end position="813"/>
    </location>
</feature>
<keyword evidence="5 17" id="KW-0597">Phosphoprotein</keyword>
<keyword evidence="6" id="KW-0716">Sensory transduction</keyword>
<dbReference type="Gene3D" id="2.10.70.100">
    <property type="match status" value="1"/>
</dbReference>
<keyword evidence="9" id="KW-0808">Transferase</keyword>
<keyword evidence="16" id="KW-0675">Receptor</keyword>
<feature type="domain" description="PAC" evidence="21">
    <location>
        <begin position="305"/>
        <end position="355"/>
    </location>
</feature>
<dbReference type="InterPro" id="IPR003018">
    <property type="entry name" value="GAF"/>
</dbReference>
<evidence type="ECO:0000256" key="15">
    <source>
        <dbReference type="ARBA" id="ARBA00023026"/>
    </source>
</evidence>
<dbReference type="InterPro" id="IPR013655">
    <property type="entry name" value="PAS_fold_3"/>
</dbReference>
<evidence type="ECO:0000256" key="10">
    <source>
        <dbReference type="ARBA" id="ARBA00022737"/>
    </source>
</evidence>
<dbReference type="Pfam" id="PF08447">
    <property type="entry name" value="PAS_3"/>
    <property type="match status" value="2"/>
</dbReference>
<dbReference type="Gene3D" id="3.30.565.10">
    <property type="entry name" value="Histidine kinase-like ATPase, C-terminal domain"/>
    <property type="match status" value="1"/>
</dbReference>
<keyword evidence="10" id="KW-0677">Repeat</keyword>
<dbReference type="AlphaFoldDB" id="A0A1G5NRU8"/>
<dbReference type="GO" id="GO:0009881">
    <property type="term" value="F:photoreceptor activity"/>
    <property type="evidence" value="ECO:0007669"/>
    <property type="project" value="UniProtKB-KW"/>
</dbReference>
<keyword evidence="12" id="KW-0418">Kinase</keyword>
<evidence type="ECO:0000256" key="3">
    <source>
        <dbReference type="ARBA" id="ARBA00021740"/>
    </source>
</evidence>
<dbReference type="InterPro" id="IPR001610">
    <property type="entry name" value="PAC"/>
</dbReference>
<dbReference type="PANTHER" id="PTHR41523:SF7">
    <property type="entry name" value="HISTIDINE KINASE"/>
    <property type="match status" value="1"/>
</dbReference>
<dbReference type="PROSITE" id="PS50112">
    <property type="entry name" value="PAS"/>
    <property type="match status" value="1"/>
</dbReference>
<keyword evidence="15" id="KW-0843">Virulence</keyword>
<evidence type="ECO:0000256" key="18">
    <source>
        <dbReference type="SAM" id="Coils"/>
    </source>
</evidence>
<proteinExistence type="predicted"/>
<dbReference type="SMART" id="SM00091">
    <property type="entry name" value="PAS"/>
    <property type="match status" value="2"/>
</dbReference>
<dbReference type="Pfam" id="PF00072">
    <property type="entry name" value="Response_reg"/>
    <property type="match status" value="1"/>
</dbReference>
<dbReference type="InterPro" id="IPR001789">
    <property type="entry name" value="Sig_transdc_resp-reg_receiver"/>
</dbReference>
<evidence type="ECO:0000259" key="20">
    <source>
        <dbReference type="PROSITE" id="PS50112"/>
    </source>
</evidence>
<evidence type="ECO:0000313" key="23">
    <source>
        <dbReference type="Proteomes" id="UP000199347"/>
    </source>
</evidence>
<dbReference type="InterPro" id="IPR000700">
    <property type="entry name" value="PAS-assoc_C"/>
</dbReference>
<evidence type="ECO:0000256" key="6">
    <source>
        <dbReference type="ARBA" id="ARBA00022606"/>
    </source>
</evidence>
<evidence type="ECO:0000259" key="19">
    <source>
        <dbReference type="PROSITE" id="PS50110"/>
    </source>
</evidence>
<dbReference type="SUPFAM" id="SSF52172">
    <property type="entry name" value="CheY-like"/>
    <property type="match status" value="1"/>
</dbReference>
<evidence type="ECO:0000256" key="14">
    <source>
        <dbReference type="ARBA" id="ARBA00022991"/>
    </source>
</evidence>
<keyword evidence="8" id="KW-0288">FMN</keyword>
<comment type="catalytic activity">
    <reaction evidence="1">
        <text>ATP + protein L-histidine = ADP + protein N-phospho-L-histidine.</text>
        <dbReference type="EC" id="2.7.13.3"/>
    </reaction>
</comment>
<keyword evidence="23" id="KW-1185">Reference proteome</keyword>
<evidence type="ECO:0000256" key="17">
    <source>
        <dbReference type="PROSITE-ProRule" id="PRU00169"/>
    </source>
</evidence>
<dbReference type="InterPro" id="IPR011102">
    <property type="entry name" value="Sig_transdc_His_kinase_HWE"/>
</dbReference>
<dbReference type="SMART" id="SM00065">
    <property type="entry name" value="GAF"/>
    <property type="match status" value="1"/>
</dbReference>
<dbReference type="Gene3D" id="3.40.50.2300">
    <property type="match status" value="1"/>
</dbReference>
<keyword evidence="14" id="KW-0157">Chromophore</keyword>
<keyword evidence="11" id="KW-0547">Nucleotide-binding</keyword>
<feature type="domain" description="PAS" evidence="20">
    <location>
        <begin position="230"/>
        <end position="302"/>
    </location>
</feature>
<dbReference type="InterPro" id="IPR029016">
    <property type="entry name" value="GAF-like_dom_sf"/>
</dbReference>
<dbReference type="SMART" id="SM00448">
    <property type="entry name" value="REC"/>
    <property type="match status" value="1"/>
</dbReference>
<dbReference type="EC" id="2.7.13.3" evidence="2"/>
<dbReference type="InterPro" id="IPR036890">
    <property type="entry name" value="HATPase_C_sf"/>
</dbReference>
<name>A0A1G5NRU8_AFIMA</name>
<dbReference type="SUPFAM" id="SSF55785">
    <property type="entry name" value="PYP-like sensor domain (PAS domain)"/>
    <property type="match status" value="2"/>
</dbReference>
<reference evidence="22 23" key="1">
    <citation type="submission" date="2016-10" db="EMBL/GenBank/DDBJ databases">
        <authorList>
            <person name="de Groot N.N."/>
        </authorList>
    </citation>
    <scope>NUCLEOTIDE SEQUENCE [LARGE SCALE GENOMIC DNA]</scope>
    <source>
        <strain evidence="22 23">DSM 2698</strain>
    </source>
</reference>
<dbReference type="Proteomes" id="UP000199347">
    <property type="component" value="Unassembled WGS sequence"/>
</dbReference>
<dbReference type="InterPro" id="IPR011006">
    <property type="entry name" value="CheY-like_superfamily"/>
</dbReference>
<dbReference type="Pfam" id="PF01590">
    <property type="entry name" value="GAF"/>
    <property type="match status" value="1"/>
</dbReference>
<feature type="modified residue" description="4-aspartylphosphate" evidence="17">
    <location>
        <position position="752"/>
    </location>
</feature>
<dbReference type="SMART" id="SM00911">
    <property type="entry name" value="HWE_HK"/>
    <property type="match status" value="1"/>
</dbReference>
<dbReference type="EMBL" id="FMVW01000005">
    <property type="protein sequence ID" value="SCZ39471.1"/>
    <property type="molecule type" value="Genomic_DNA"/>
</dbReference>
<dbReference type="NCBIfam" id="TIGR00229">
    <property type="entry name" value="sensory_box"/>
    <property type="match status" value="2"/>
</dbReference>
<dbReference type="Gene3D" id="3.30.450.40">
    <property type="match status" value="1"/>
</dbReference>
<gene>
    <name evidence="22" type="ORF">SAMN03080610_02455</name>
</gene>
<evidence type="ECO:0000259" key="21">
    <source>
        <dbReference type="PROSITE" id="PS50113"/>
    </source>
</evidence>
<evidence type="ECO:0000256" key="13">
    <source>
        <dbReference type="ARBA" id="ARBA00022840"/>
    </source>
</evidence>